<dbReference type="RefSeq" id="WP_258822436.1">
    <property type="nucleotide sequence ID" value="NZ_JANUHB010000002.1"/>
</dbReference>
<name>A0ABT2DBM0_9BURK</name>
<keyword evidence="1" id="KW-0472">Membrane</keyword>
<proteinExistence type="predicted"/>
<evidence type="ECO:0000256" key="1">
    <source>
        <dbReference type="SAM" id="Phobius"/>
    </source>
</evidence>
<gene>
    <name evidence="2" type="ORF">NX774_12150</name>
</gene>
<accession>A0ABT2DBM0</accession>
<feature type="transmembrane region" description="Helical" evidence="1">
    <location>
        <begin position="30"/>
        <end position="51"/>
    </location>
</feature>
<evidence type="ECO:0000313" key="2">
    <source>
        <dbReference type="EMBL" id="MCS0808672.1"/>
    </source>
</evidence>
<evidence type="ECO:0000313" key="3">
    <source>
        <dbReference type="Proteomes" id="UP001206126"/>
    </source>
</evidence>
<protein>
    <submittedName>
        <fullName evidence="2">Uncharacterized protein</fullName>
    </submittedName>
</protein>
<keyword evidence="1" id="KW-0812">Transmembrane</keyword>
<dbReference type="Proteomes" id="UP001206126">
    <property type="component" value="Unassembled WGS sequence"/>
</dbReference>
<reference evidence="2 3" key="1">
    <citation type="submission" date="2022-08" db="EMBL/GenBank/DDBJ databases">
        <title>Reclassification of Massilia species as members of the genera Telluria, Duganella, Pseudoduganella, Mokoshia gen. nov. and Zemynaea gen. nov. using orthogonal and non-orthogonal genome-based approaches.</title>
        <authorList>
            <person name="Bowman J.P."/>
        </authorList>
    </citation>
    <scope>NUCLEOTIDE SEQUENCE [LARGE SCALE GENOMIC DNA]</scope>
    <source>
        <strain evidence="2 3">JCM 31605</strain>
    </source>
</reference>
<sequence length="199" mass="21196">MSFAKYWLAAAALLLCLASSAILLYQGHPIYALSTSLFAVLAGYAILRGLLESFRDPMCRGAFGLITLVSIAGVIAESDFFNANLQEAYRSAVLDLQSLSERCPPTTPEAYRLGTEGAAACAAQAYADQASATVDLAKARYLGPVDSLISSVTAMPTKATTRRCATIVKEALRICPYGLPSLNDDEKKAIFAAAEKESR</sequence>
<keyword evidence="3" id="KW-1185">Reference proteome</keyword>
<comment type="caution">
    <text evidence="2">The sequence shown here is derived from an EMBL/GenBank/DDBJ whole genome shotgun (WGS) entry which is preliminary data.</text>
</comment>
<organism evidence="2 3">
    <name type="scientific">Massilia agilis</name>
    <dbReference type="NCBI Taxonomy" id="1811226"/>
    <lineage>
        <taxon>Bacteria</taxon>
        <taxon>Pseudomonadati</taxon>
        <taxon>Pseudomonadota</taxon>
        <taxon>Betaproteobacteria</taxon>
        <taxon>Burkholderiales</taxon>
        <taxon>Oxalobacteraceae</taxon>
        <taxon>Telluria group</taxon>
        <taxon>Massilia</taxon>
    </lineage>
</organism>
<dbReference type="EMBL" id="JANUHB010000002">
    <property type="protein sequence ID" value="MCS0808672.1"/>
    <property type="molecule type" value="Genomic_DNA"/>
</dbReference>
<keyword evidence="1" id="KW-1133">Transmembrane helix</keyword>